<dbReference type="Proteomes" id="UP000642094">
    <property type="component" value="Unassembled WGS sequence"/>
</dbReference>
<organism evidence="3 4">
    <name type="scientific">Pseudanabaena mucicola FACHB-723</name>
    <dbReference type="NCBI Taxonomy" id="2692860"/>
    <lineage>
        <taxon>Bacteria</taxon>
        <taxon>Bacillati</taxon>
        <taxon>Cyanobacteriota</taxon>
        <taxon>Cyanophyceae</taxon>
        <taxon>Pseudanabaenales</taxon>
        <taxon>Pseudanabaenaceae</taxon>
        <taxon>Pseudanabaena</taxon>
    </lineage>
</organism>
<dbReference type="Gene3D" id="1.10.101.10">
    <property type="entry name" value="PGBD-like superfamily/PGBD"/>
    <property type="match status" value="1"/>
</dbReference>
<protein>
    <submittedName>
        <fullName evidence="3">Peptidoglycan-binding protein</fullName>
    </submittedName>
</protein>
<dbReference type="Pfam" id="PF01471">
    <property type="entry name" value="PG_binding_1"/>
    <property type="match status" value="1"/>
</dbReference>
<evidence type="ECO:0000313" key="3">
    <source>
        <dbReference type="EMBL" id="MBD2188529.1"/>
    </source>
</evidence>
<dbReference type="SUPFAM" id="SSF47090">
    <property type="entry name" value="PGBD-like"/>
    <property type="match status" value="1"/>
</dbReference>
<evidence type="ECO:0000259" key="2">
    <source>
        <dbReference type="Pfam" id="PF01471"/>
    </source>
</evidence>
<evidence type="ECO:0000313" key="4">
    <source>
        <dbReference type="Proteomes" id="UP000642094"/>
    </source>
</evidence>
<comment type="caution">
    <text evidence="3">The sequence shown here is derived from an EMBL/GenBank/DDBJ whole genome shotgun (WGS) entry which is preliminary data.</text>
</comment>
<sequence length="130" mass="13702">MDATSNQGSSVSNSTTAPTSSLLPILLSGATGTAVAQAQQLLKNQGYYQGQVDGDFGMKTRDAIVAFQRANSLTIDGKVGAQTWQKLQELAPQISLNEESLDSVDNTKEPFPKPIASIFIPTSNPSKAST</sequence>
<feature type="domain" description="Peptidoglycan binding-like" evidence="2">
    <location>
        <begin position="31"/>
        <end position="87"/>
    </location>
</feature>
<dbReference type="RefSeq" id="WP_190403377.1">
    <property type="nucleotide sequence ID" value="NZ_JACJQB010000017.1"/>
</dbReference>
<evidence type="ECO:0000256" key="1">
    <source>
        <dbReference type="SAM" id="MobiDB-lite"/>
    </source>
</evidence>
<accession>A0ABR7ZY83</accession>
<keyword evidence="4" id="KW-1185">Reference proteome</keyword>
<reference evidence="3 4" key="1">
    <citation type="journal article" date="2020" name="ISME J.">
        <title>Comparative genomics reveals insights into cyanobacterial evolution and habitat adaptation.</title>
        <authorList>
            <person name="Chen M.Y."/>
            <person name="Teng W.K."/>
            <person name="Zhao L."/>
            <person name="Hu C.X."/>
            <person name="Zhou Y.K."/>
            <person name="Han B.P."/>
            <person name="Song L.R."/>
            <person name="Shu W.S."/>
        </authorList>
    </citation>
    <scope>NUCLEOTIDE SEQUENCE [LARGE SCALE GENOMIC DNA]</scope>
    <source>
        <strain evidence="3 4">FACHB-723</strain>
    </source>
</reference>
<feature type="region of interest" description="Disordered" evidence="1">
    <location>
        <begin position="103"/>
        <end position="130"/>
    </location>
</feature>
<name>A0ABR7ZY83_9CYAN</name>
<dbReference type="EMBL" id="JACJQB010000017">
    <property type="protein sequence ID" value="MBD2188529.1"/>
    <property type="molecule type" value="Genomic_DNA"/>
</dbReference>
<feature type="compositionally biased region" description="Polar residues" evidence="1">
    <location>
        <begin position="120"/>
        <end position="130"/>
    </location>
</feature>
<dbReference type="InterPro" id="IPR036366">
    <property type="entry name" value="PGBDSf"/>
</dbReference>
<gene>
    <name evidence="3" type="ORF">H6F41_10265</name>
</gene>
<dbReference type="InterPro" id="IPR036365">
    <property type="entry name" value="PGBD-like_sf"/>
</dbReference>
<dbReference type="InterPro" id="IPR002477">
    <property type="entry name" value="Peptidoglycan-bd-like"/>
</dbReference>
<proteinExistence type="predicted"/>